<dbReference type="EMBL" id="FMUB01000018">
    <property type="protein sequence ID" value="SCX33666.1"/>
    <property type="molecule type" value="Genomic_DNA"/>
</dbReference>
<dbReference type="Pfam" id="PF01593">
    <property type="entry name" value="Amino_oxidase"/>
    <property type="match status" value="1"/>
</dbReference>
<proteinExistence type="predicted"/>
<reference evidence="3" key="1">
    <citation type="submission" date="2016-10" db="EMBL/GenBank/DDBJ databases">
        <authorList>
            <person name="Varghese N."/>
            <person name="Submissions S."/>
        </authorList>
    </citation>
    <scope>NUCLEOTIDE SEQUENCE [LARGE SCALE GENOMIC DNA]</scope>
    <source>
        <strain evidence="3">UNC267MFSha1.1M11</strain>
    </source>
</reference>
<dbReference type="SUPFAM" id="SSF51905">
    <property type="entry name" value="FAD/NAD(P)-binding domain"/>
    <property type="match status" value="1"/>
</dbReference>
<organism evidence="2 3">
    <name type="scientific">Mycolicibacterium fluoranthenivorans</name>
    <dbReference type="NCBI Taxonomy" id="258505"/>
    <lineage>
        <taxon>Bacteria</taxon>
        <taxon>Bacillati</taxon>
        <taxon>Actinomycetota</taxon>
        <taxon>Actinomycetes</taxon>
        <taxon>Mycobacteriales</taxon>
        <taxon>Mycobacteriaceae</taxon>
        <taxon>Mycolicibacterium</taxon>
    </lineage>
</organism>
<dbReference type="AlphaFoldDB" id="A0A1G4X122"/>
<dbReference type="Gene3D" id="3.50.50.60">
    <property type="entry name" value="FAD/NAD(P)-binding domain"/>
    <property type="match status" value="1"/>
</dbReference>
<dbReference type="InterPro" id="IPR036188">
    <property type="entry name" value="FAD/NAD-bd_sf"/>
</dbReference>
<evidence type="ECO:0000313" key="3">
    <source>
        <dbReference type="Proteomes" id="UP000199707"/>
    </source>
</evidence>
<dbReference type="Gene3D" id="3.90.660.20">
    <property type="entry name" value="Protoporphyrinogen oxidase, mitochondrial, domain 2"/>
    <property type="match status" value="1"/>
</dbReference>
<dbReference type="PANTHER" id="PTHR42923">
    <property type="entry name" value="PROTOPORPHYRINOGEN OXIDASE"/>
    <property type="match status" value="1"/>
</dbReference>
<sequence>MFAVVGGGAAGSAAAFVLTRAGHDVVLFEASDDLGGRTRTVQRDGFGVELGAIYMLNSYARCIELLAHSGTKDLLKPWSPLAGLWDGDTLHPIRYDYVPSFFKLPMLSVRDKTRLALRAVLAIAGPAPDPFETDSLADFDRGEDMETWARARLGDNAFEYFVRPLIEPSFGTDCRDLSVPYLQGIMKRAHRAKFFLPRDGMGSVCAALTRNVDVRLGVDVVAVDLDGAEVVVSTAQGETSRVDGVIVATDAARAAGLLESGLGATEVQALRSAPYASMAHVNLRWVKNPWPANEFEMLLPIGAGPRPLLGTIVKTSATSQLVPAGGCMTNSYFSSAATRELTDDELIETALRHVSETLGTGFPEPVAEVFGIERALAICPPGHYRAMQELRNKMPARVGIAGDYLAHLGVETAVVSGERAARRLLEESV</sequence>
<dbReference type="GO" id="GO:0016491">
    <property type="term" value="F:oxidoreductase activity"/>
    <property type="evidence" value="ECO:0007669"/>
    <property type="project" value="InterPro"/>
</dbReference>
<dbReference type="Proteomes" id="UP000199707">
    <property type="component" value="Unassembled WGS sequence"/>
</dbReference>
<accession>A0A1G4X122</accession>
<dbReference type="SUPFAM" id="SSF54373">
    <property type="entry name" value="FAD-linked reductases, C-terminal domain"/>
    <property type="match status" value="1"/>
</dbReference>
<protein>
    <submittedName>
        <fullName evidence="2">Oxygen-dependent protoporphyrinogen oxidase</fullName>
    </submittedName>
</protein>
<feature type="domain" description="Amine oxidase" evidence="1">
    <location>
        <begin position="10"/>
        <end position="425"/>
    </location>
</feature>
<dbReference type="InterPro" id="IPR002937">
    <property type="entry name" value="Amino_oxidase"/>
</dbReference>
<gene>
    <name evidence="2" type="ORF">SAMN02799620_06029</name>
</gene>
<evidence type="ECO:0000259" key="1">
    <source>
        <dbReference type="Pfam" id="PF01593"/>
    </source>
</evidence>
<dbReference type="RefSeq" id="WP_090364330.1">
    <property type="nucleotide sequence ID" value="NZ_FMUB01000018.1"/>
</dbReference>
<dbReference type="InterPro" id="IPR050464">
    <property type="entry name" value="Zeta_carotene_desat/Oxidored"/>
</dbReference>
<evidence type="ECO:0000313" key="2">
    <source>
        <dbReference type="EMBL" id="SCX33666.1"/>
    </source>
</evidence>
<name>A0A1G4X122_9MYCO</name>
<dbReference type="STRING" id="1502745.SAMN02799620_06029"/>
<dbReference type="Gene3D" id="1.10.3110.10">
    <property type="entry name" value="protoporphyrinogen ix oxidase, domain 3"/>
    <property type="match status" value="1"/>
</dbReference>